<dbReference type="OrthoDB" id="6375767at2759"/>
<evidence type="ECO:0000256" key="4">
    <source>
        <dbReference type="ARBA" id="ARBA00023203"/>
    </source>
</evidence>
<name>A0A8M1KKX5_CLUHA</name>
<dbReference type="RefSeq" id="XP_042564522.1">
    <property type="nucleotide sequence ID" value="XM_042708588.1"/>
</dbReference>
<dbReference type="FunFam" id="3.40.20.10:FF:000043">
    <property type="entry name" value="macrophage-capping protein-like isoform X2"/>
    <property type="match status" value="1"/>
</dbReference>
<dbReference type="PANTHER" id="PTHR11977">
    <property type="entry name" value="VILLIN"/>
    <property type="match status" value="1"/>
</dbReference>
<keyword evidence="5" id="KW-1133">Transmembrane helix</keyword>
<dbReference type="SMART" id="SM00262">
    <property type="entry name" value="GEL"/>
    <property type="match status" value="2"/>
</dbReference>
<dbReference type="GeneID" id="105906648"/>
<dbReference type="GO" id="GO:0051015">
    <property type="term" value="F:actin filament binding"/>
    <property type="evidence" value="ECO:0007669"/>
    <property type="project" value="InterPro"/>
</dbReference>
<dbReference type="GO" id="GO:0005737">
    <property type="term" value="C:cytoplasm"/>
    <property type="evidence" value="ECO:0007669"/>
    <property type="project" value="TreeGrafter"/>
</dbReference>
<dbReference type="CDD" id="cd11289">
    <property type="entry name" value="gelsolin_S2_like"/>
    <property type="match status" value="1"/>
</dbReference>
<keyword evidence="7" id="KW-1185">Reference proteome</keyword>
<dbReference type="Pfam" id="PF00626">
    <property type="entry name" value="Gelsolin"/>
    <property type="match status" value="2"/>
</dbReference>
<evidence type="ECO:0000256" key="3">
    <source>
        <dbReference type="ARBA" id="ARBA00022737"/>
    </source>
</evidence>
<proteinExistence type="inferred from homology"/>
<keyword evidence="3" id="KW-0677">Repeat</keyword>
<dbReference type="GO" id="GO:0030031">
    <property type="term" value="P:cell projection assembly"/>
    <property type="evidence" value="ECO:0007669"/>
    <property type="project" value="TreeGrafter"/>
</dbReference>
<organism evidence="7 8">
    <name type="scientific">Clupea harengus</name>
    <name type="common">Atlantic herring</name>
    <dbReference type="NCBI Taxonomy" id="7950"/>
    <lineage>
        <taxon>Eukaryota</taxon>
        <taxon>Metazoa</taxon>
        <taxon>Chordata</taxon>
        <taxon>Craniata</taxon>
        <taxon>Vertebrata</taxon>
        <taxon>Euteleostomi</taxon>
        <taxon>Actinopterygii</taxon>
        <taxon>Neopterygii</taxon>
        <taxon>Teleostei</taxon>
        <taxon>Clupei</taxon>
        <taxon>Clupeiformes</taxon>
        <taxon>Clupeoidei</taxon>
        <taxon>Clupeidae</taxon>
        <taxon>Clupea</taxon>
    </lineage>
</organism>
<dbReference type="GO" id="GO:0005546">
    <property type="term" value="F:phosphatidylinositol-4,5-bisphosphate binding"/>
    <property type="evidence" value="ECO:0007669"/>
    <property type="project" value="TreeGrafter"/>
</dbReference>
<dbReference type="GO" id="GO:0008154">
    <property type="term" value="P:actin polymerization or depolymerization"/>
    <property type="evidence" value="ECO:0007669"/>
    <property type="project" value="TreeGrafter"/>
</dbReference>
<dbReference type="PANTHER" id="PTHR11977:SF127">
    <property type="entry name" value="MACROPHAGE-CAPPING PROTEIN"/>
    <property type="match status" value="1"/>
</dbReference>
<keyword evidence="2" id="KW-0117">Actin capping</keyword>
<evidence type="ECO:0000256" key="1">
    <source>
        <dbReference type="ARBA" id="ARBA00008418"/>
    </source>
</evidence>
<evidence type="ECO:0000259" key="6">
    <source>
        <dbReference type="Pfam" id="PF00626"/>
    </source>
</evidence>
<gene>
    <name evidence="8" type="primary">LOC105906648</name>
</gene>
<dbReference type="GO" id="GO:0051016">
    <property type="term" value="P:barbed-end actin filament capping"/>
    <property type="evidence" value="ECO:0007669"/>
    <property type="project" value="TreeGrafter"/>
</dbReference>
<dbReference type="GO" id="GO:0007417">
    <property type="term" value="P:central nervous system development"/>
    <property type="evidence" value="ECO:0007669"/>
    <property type="project" value="TreeGrafter"/>
</dbReference>
<dbReference type="GO" id="GO:0015629">
    <property type="term" value="C:actin cytoskeleton"/>
    <property type="evidence" value="ECO:0007669"/>
    <property type="project" value="TreeGrafter"/>
</dbReference>
<feature type="transmembrane region" description="Helical" evidence="5">
    <location>
        <begin position="77"/>
        <end position="104"/>
    </location>
</feature>
<keyword evidence="5" id="KW-0472">Membrane</keyword>
<dbReference type="Proteomes" id="UP000515152">
    <property type="component" value="Chromosome 8"/>
</dbReference>
<evidence type="ECO:0000313" key="7">
    <source>
        <dbReference type="Proteomes" id="UP000515152"/>
    </source>
</evidence>
<accession>A0A8M1KKX5</accession>
<dbReference type="AlphaFoldDB" id="A0A8M1KKX5"/>
<keyword evidence="5" id="KW-0812">Transmembrane</keyword>
<evidence type="ECO:0000313" key="8">
    <source>
        <dbReference type="RefSeq" id="XP_042564522.1"/>
    </source>
</evidence>
<comment type="similarity">
    <text evidence="1">Belongs to the villin/gelsolin family.</text>
</comment>
<dbReference type="InterPro" id="IPR007122">
    <property type="entry name" value="Villin/Gelsolin"/>
</dbReference>
<sequence length="377" mass="42695">MISASACLINYLPRPFASRFTLPLCPDSPLSHLPPFPFCFPLMDPPHPPSCLSFDLIYLSVGYSFKFCQCHPPPPPLFVFVILLFFLLCSLETVQSFFVALFFFHLKSVWCLFPLLHDSFLGFPFCPADPLTPFICPRRMLPLRAVPGQFGPEVREPGLRTWRVEKMKAVPLEPDQLGVFFNGDAYLVLSTHGAEGTELHMWMGEKSSRDEQGACAMLAIQLDHFLGGHPVQHRQVQGYETPEFMSLFPAGLSYKEGGVESGFRRAQMGSGPVHHLYQVKGKRNVRAKEVELSWKSFNKGDCFVLDLGETIVSWSGSKSNMFERQKVREFAALIRDTERHSKAQIIDAAEGEEPLEMIEVRGQNKENSHEHIAEHRH</sequence>
<reference evidence="8" key="1">
    <citation type="submission" date="2025-08" db="UniProtKB">
        <authorList>
            <consortium name="RefSeq"/>
        </authorList>
    </citation>
    <scope>IDENTIFICATION</scope>
</reference>
<protein>
    <submittedName>
        <fullName evidence="8">Macrophage-capping protein-like isoform X1</fullName>
    </submittedName>
</protein>
<feature type="domain" description="Gelsolin-like" evidence="6">
    <location>
        <begin position="284"/>
        <end position="355"/>
    </location>
</feature>
<dbReference type="InterPro" id="IPR007123">
    <property type="entry name" value="Gelsolin-like_dom"/>
</dbReference>
<evidence type="ECO:0000256" key="2">
    <source>
        <dbReference type="ARBA" id="ARBA00022467"/>
    </source>
</evidence>
<evidence type="ECO:0000256" key="5">
    <source>
        <dbReference type="SAM" id="Phobius"/>
    </source>
</evidence>
<dbReference type="GO" id="GO:0051014">
    <property type="term" value="P:actin filament severing"/>
    <property type="evidence" value="ECO:0007669"/>
    <property type="project" value="TreeGrafter"/>
</dbReference>
<feature type="domain" description="Gelsolin-like" evidence="6">
    <location>
        <begin position="178"/>
        <end position="245"/>
    </location>
</feature>
<dbReference type="CDD" id="cd11290">
    <property type="entry name" value="gelsolin_S1_like"/>
    <property type="match status" value="1"/>
</dbReference>
<keyword evidence="4" id="KW-0009">Actin-binding</keyword>